<evidence type="ECO:0000256" key="10">
    <source>
        <dbReference type="ARBA" id="ARBA00076674"/>
    </source>
</evidence>
<dbReference type="CDD" id="cd05697">
    <property type="entry name" value="S1_Rrp5_repeat_hs5"/>
    <property type="match status" value="1"/>
</dbReference>
<dbReference type="PANTHER" id="PTHR23270:SF10">
    <property type="entry name" value="PROTEIN RRP5 HOMOLOG"/>
    <property type="match status" value="1"/>
</dbReference>
<feature type="domain" description="S1 motif" evidence="12">
    <location>
        <begin position="489"/>
        <end position="564"/>
    </location>
</feature>
<evidence type="ECO:0000256" key="6">
    <source>
        <dbReference type="ARBA" id="ARBA00022737"/>
    </source>
</evidence>
<evidence type="ECO:0000256" key="1">
    <source>
        <dbReference type="ARBA" id="ARBA00002863"/>
    </source>
</evidence>
<proteinExistence type="predicted"/>
<dbReference type="PROSITE" id="PS50126">
    <property type="entry name" value="S1"/>
    <property type="match status" value="12"/>
</dbReference>
<organism evidence="13 14">
    <name type="scientific">Sporormia fimetaria CBS 119925</name>
    <dbReference type="NCBI Taxonomy" id="1340428"/>
    <lineage>
        <taxon>Eukaryota</taxon>
        <taxon>Fungi</taxon>
        <taxon>Dikarya</taxon>
        <taxon>Ascomycota</taxon>
        <taxon>Pezizomycotina</taxon>
        <taxon>Dothideomycetes</taxon>
        <taxon>Pleosporomycetidae</taxon>
        <taxon>Pleosporales</taxon>
        <taxon>Sporormiaceae</taxon>
        <taxon>Sporormia</taxon>
    </lineage>
</organism>
<feature type="compositionally biased region" description="Acidic residues" evidence="11">
    <location>
        <begin position="1470"/>
        <end position="1486"/>
    </location>
</feature>
<feature type="domain" description="S1 motif" evidence="12">
    <location>
        <begin position="1064"/>
        <end position="1140"/>
    </location>
</feature>
<feature type="region of interest" description="Disordered" evidence="11">
    <location>
        <begin position="119"/>
        <end position="161"/>
    </location>
</feature>
<dbReference type="InterPro" id="IPR011990">
    <property type="entry name" value="TPR-like_helical_dom_sf"/>
</dbReference>
<feature type="domain" description="S1 motif" evidence="12">
    <location>
        <begin position="675"/>
        <end position="744"/>
    </location>
</feature>
<name>A0A6A6V8B7_9PLEO</name>
<dbReference type="Pfam" id="PF00575">
    <property type="entry name" value="S1"/>
    <property type="match status" value="4"/>
</dbReference>
<dbReference type="Pfam" id="PF23459">
    <property type="entry name" value="S1_RRP5"/>
    <property type="match status" value="2"/>
</dbReference>
<dbReference type="FunFam" id="2.40.50.140:FF:000159">
    <property type="entry name" value="rRNA biogenesis protein rrp5"/>
    <property type="match status" value="1"/>
</dbReference>
<feature type="domain" description="S1 motif" evidence="12">
    <location>
        <begin position="178"/>
        <end position="279"/>
    </location>
</feature>
<gene>
    <name evidence="13" type="ORF">M011DRAFT_487643</name>
</gene>
<dbReference type="InterPro" id="IPR003107">
    <property type="entry name" value="HAT"/>
</dbReference>
<feature type="domain" description="S1 motif" evidence="12">
    <location>
        <begin position="962"/>
        <end position="1038"/>
    </location>
</feature>
<evidence type="ECO:0000256" key="3">
    <source>
        <dbReference type="ARBA" id="ARBA00022517"/>
    </source>
</evidence>
<dbReference type="CDD" id="cd05693">
    <property type="entry name" value="S1_Rrp5_repeat_hs1_sc1"/>
    <property type="match status" value="1"/>
</dbReference>
<dbReference type="GO" id="GO:0006364">
    <property type="term" value="P:rRNA processing"/>
    <property type="evidence" value="ECO:0007669"/>
    <property type="project" value="UniProtKB-KW"/>
</dbReference>
<dbReference type="CDD" id="cd05707">
    <property type="entry name" value="S1_Rrp5_repeat_sc11"/>
    <property type="match status" value="1"/>
</dbReference>
<keyword evidence="14" id="KW-1185">Reference proteome</keyword>
<comment type="subcellular location">
    <subcellularLocation>
        <location evidence="2">Nucleus</location>
        <location evidence="2">Nucleolus</location>
    </subcellularLocation>
</comment>
<dbReference type="FunFam" id="2.40.50.140:FF:000155">
    <property type="entry name" value="rRNA biogenesis protein RRP5"/>
    <property type="match status" value="1"/>
</dbReference>
<dbReference type="Pfam" id="PF24685">
    <property type="entry name" value="OB_RRP5_4th"/>
    <property type="match status" value="1"/>
</dbReference>
<evidence type="ECO:0000313" key="14">
    <source>
        <dbReference type="Proteomes" id="UP000799440"/>
    </source>
</evidence>
<dbReference type="Pfam" id="PF05843">
    <property type="entry name" value="Suf"/>
    <property type="match status" value="1"/>
</dbReference>
<keyword evidence="4" id="KW-0698">rRNA processing</keyword>
<keyword evidence="5" id="KW-0597">Phosphoprotein</keyword>
<protein>
    <recommendedName>
        <fullName evidence="9">rRNA biogenesis protein RRP5</fullName>
    </recommendedName>
    <alternativeName>
        <fullName evidence="10">Ribosomal RNA-processing protein 5</fullName>
    </alternativeName>
</protein>
<evidence type="ECO:0000256" key="7">
    <source>
        <dbReference type="ARBA" id="ARBA00023242"/>
    </source>
</evidence>
<dbReference type="SUPFAM" id="SSF50249">
    <property type="entry name" value="Nucleic acid-binding proteins"/>
    <property type="match status" value="12"/>
</dbReference>
<dbReference type="InterPro" id="IPR048058">
    <property type="entry name" value="Rrp5_S1_rpt_hs11_sc8"/>
</dbReference>
<feature type="compositionally biased region" description="Basic residues" evidence="11">
    <location>
        <begin position="1"/>
        <end position="12"/>
    </location>
</feature>
<accession>A0A6A6V8B7</accession>
<evidence type="ECO:0000256" key="5">
    <source>
        <dbReference type="ARBA" id="ARBA00022553"/>
    </source>
</evidence>
<comment type="function">
    <text evidence="8">Involved in the biogenesis of rRNA. Required for the formation of 18S and 5.8S rRNA.</text>
</comment>
<reference evidence="13" key="1">
    <citation type="journal article" date="2020" name="Stud. Mycol.">
        <title>101 Dothideomycetes genomes: a test case for predicting lifestyles and emergence of pathogens.</title>
        <authorList>
            <person name="Haridas S."/>
            <person name="Albert R."/>
            <person name="Binder M."/>
            <person name="Bloem J."/>
            <person name="Labutti K."/>
            <person name="Salamov A."/>
            <person name="Andreopoulos B."/>
            <person name="Baker S."/>
            <person name="Barry K."/>
            <person name="Bills G."/>
            <person name="Bluhm B."/>
            <person name="Cannon C."/>
            <person name="Castanera R."/>
            <person name="Culley D."/>
            <person name="Daum C."/>
            <person name="Ezra D."/>
            <person name="Gonzalez J."/>
            <person name="Henrissat B."/>
            <person name="Kuo A."/>
            <person name="Liang C."/>
            <person name="Lipzen A."/>
            <person name="Lutzoni F."/>
            <person name="Magnuson J."/>
            <person name="Mondo S."/>
            <person name="Nolan M."/>
            <person name="Ohm R."/>
            <person name="Pangilinan J."/>
            <person name="Park H.-J."/>
            <person name="Ramirez L."/>
            <person name="Alfaro M."/>
            <person name="Sun H."/>
            <person name="Tritt A."/>
            <person name="Yoshinaga Y."/>
            <person name="Zwiers L.-H."/>
            <person name="Turgeon B."/>
            <person name="Goodwin S."/>
            <person name="Spatafora J."/>
            <person name="Crous P."/>
            <person name="Grigoriev I."/>
        </authorList>
    </citation>
    <scope>NUCLEOTIDE SEQUENCE</scope>
    <source>
        <strain evidence="13">CBS 119925</strain>
    </source>
</reference>
<keyword evidence="7" id="KW-0539">Nucleus</keyword>
<dbReference type="PANTHER" id="PTHR23270">
    <property type="entry name" value="PROGRAMMED CELL DEATH PROTEIN 11 PRE-RRNA PROCESSING PROTEIN RRP5"/>
    <property type="match status" value="1"/>
</dbReference>
<dbReference type="CDD" id="cd04461">
    <property type="entry name" value="S1_Rrp5_repeat_hs8_sc7"/>
    <property type="match status" value="1"/>
</dbReference>
<evidence type="ECO:0000256" key="4">
    <source>
        <dbReference type="ARBA" id="ARBA00022552"/>
    </source>
</evidence>
<dbReference type="FunFam" id="2.40.50.140:FF:000278">
    <property type="entry name" value="rRNA biogenesis protein rrp5"/>
    <property type="match status" value="1"/>
</dbReference>
<dbReference type="FunFam" id="2.40.50.140:FF:000196">
    <property type="entry name" value="rRNA biogenesis protein RRP5"/>
    <property type="match status" value="1"/>
</dbReference>
<comment type="function">
    <text evidence="1">Component of the cleavage factor IA (CFIA) complex, which is involved in the endonucleolytic cleavage during polyadenylation-dependent pre-mRNA 3'-end formation.</text>
</comment>
<dbReference type="Gene3D" id="2.40.50.140">
    <property type="entry name" value="Nucleic acid-binding proteins"/>
    <property type="match status" value="11"/>
</dbReference>
<feature type="domain" description="S1 motif" evidence="12">
    <location>
        <begin position="1250"/>
        <end position="1319"/>
    </location>
</feature>
<keyword evidence="3" id="KW-0690">Ribosome biogenesis</keyword>
<feature type="region of interest" description="Disordered" evidence="11">
    <location>
        <begin position="1"/>
        <end position="100"/>
    </location>
</feature>
<evidence type="ECO:0000256" key="8">
    <source>
        <dbReference type="ARBA" id="ARBA00055575"/>
    </source>
</evidence>
<dbReference type="SMART" id="SM00386">
    <property type="entry name" value="HAT"/>
    <property type="match status" value="6"/>
</dbReference>
<dbReference type="CDD" id="cd05706">
    <property type="entry name" value="S1_Rrp5_repeat_sc10"/>
    <property type="match status" value="1"/>
</dbReference>
<dbReference type="Proteomes" id="UP000799440">
    <property type="component" value="Unassembled WGS sequence"/>
</dbReference>
<dbReference type="InterPro" id="IPR048059">
    <property type="entry name" value="Rrp5_S1_rpt_hs1_sc1"/>
</dbReference>
<dbReference type="InterPro" id="IPR008847">
    <property type="entry name" value="Suf"/>
</dbReference>
<dbReference type="CDD" id="cd05702">
    <property type="entry name" value="S1_Rrp5_repeat_hs11_sc8"/>
    <property type="match status" value="1"/>
</dbReference>
<evidence type="ECO:0000256" key="11">
    <source>
        <dbReference type="SAM" id="MobiDB-lite"/>
    </source>
</evidence>
<feature type="domain" description="S1 motif" evidence="12">
    <location>
        <begin position="858"/>
        <end position="927"/>
    </location>
</feature>
<feature type="domain" description="S1 motif" evidence="12">
    <location>
        <begin position="291"/>
        <end position="364"/>
    </location>
</feature>
<dbReference type="CDD" id="cd05698">
    <property type="entry name" value="S1_Rrp5_repeat_hs6_sc5"/>
    <property type="match status" value="1"/>
</dbReference>
<dbReference type="InterPro" id="IPR057302">
    <property type="entry name" value="Rrp5_S1"/>
</dbReference>
<feature type="compositionally biased region" description="Basic residues" evidence="11">
    <location>
        <begin position="144"/>
        <end position="155"/>
    </location>
</feature>
<feature type="region of interest" description="Disordered" evidence="11">
    <location>
        <begin position="1416"/>
        <end position="1549"/>
    </location>
</feature>
<dbReference type="SMART" id="SM00316">
    <property type="entry name" value="S1"/>
    <property type="match status" value="12"/>
</dbReference>
<dbReference type="InterPro" id="IPR045209">
    <property type="entry name" value="Rrp5"/>
</dbReference>
<feature type="domain" description="S1 motif" evidence="12">
    <location>
        <begin position="763"/>
        <end position="836"/>
    </location>
</feature>
<dbReference type="InterPro" id="IPR003029">
    <property type="entry name" value="S1_domain"/>
</dbReference>
<dbReference type="SUPFAM" id="SSF48452">
    <property type="entry name" value="TPR-like"/>
    <property type="match status" value="2"/>
</dbReference>
<keyword evidence="6" id="KW-0677">Repeat</keyword>
<dbReference type="Gene3D" id="1.25.40.10">
    <property type="entry name" value="Tetratricopeptide repeat domain"/>
    <property type="match status" value="1"/>
</dbReference>
<evidence type="ECO:0000256" key="9">
    <source>
        <dbReference type="ARBA" id="ARBA00073619"/>
    </source>
</evidence>
<feature type="domain" description="S1 motif" evidence="12">
    <location>
        <begin position="581"/>
        <end position="655"/>
    </location>
</feature>
<dbReference type="OrthoDB" id="412781at2759"/>
<dbReference type="GO" id="GO:0003723">
    <property type="term" value="F:RNA binding"/>
    <property type="evidence" value="ECO:0007669"/>
    <property type="project" value="TreeGrafter"/>
</dbReference>
<evidence type="ECO:0000259" key="12">
    <source>
        <dbReference type="PROSITE" id="PS50126"/>
    </source>
</evidence>
<dbReference type="GO" id="GO:0032040">
    <property type="term" value="C:small-subunit processome"/>
    <property type="evidence" value="ECO:0007669"/>
    <property type="project" value="TreeGrafter"/>
</dbReference>
<evidence type="ECO:0000256" key="2">
    <source>
        <dbReference type="ARBA" id="ARBA00004604"/>
    </source>
</evidence>
<dbReference type="FunFam" id="2.40.50.140:FF:000279">
    <property type="entry name" value="rRNA biogenesis protein rrp5"/>
    <property type="match status" value="1"/>
</dbReference>
<dbReference type="FunFam" id="2.40.50.140:FF:000103">
    <property type="entry name" value="protein RRP5 homolog"/>
    <property type="match status" value="2"/>
</dbReference>
<feature type="compositionally biased region" description="Acidic residues" evidence="11">
    <location>
        <begin position="1418"/>
        <end position="1461"/>
    </location>
</feature>
<dbReference type="InterPro" id="IPR012340">
    <property type="entry name" value="NA-bd_OB-fold"/>
</dbReference>
<feature type="domain" description="S1 motif" evidence="12">
    <location>
        <begin position="1339"/>
        <end position="1410"/>
    </location>
</feature>
<dbReference type="InterPro" id="IPR057301">
    <property type="entry name" value="Rrp5_OB_4th"/>
</dbReference>
<feature type="compositionally biased region" description="Basic and acidic residues" evidence="11">
    <location>
        <begin position="1536"/>
        <end position="1547"/>
    </location>
</feature>
<feature type="domain" description="S1 motif" evidence="12">
    <location>
        <begin position="1156"/>
        <end position="1225"/>
    </location>
</feature>
<dbReference type="EMBL" id="MU006579">
    <property type="protein sequence ID" value="KAF2746136.1"/>
    <property type="molecule type" value="Genomic_DNA"/>
</dbReference>
<sequence length="1827" mass="201118">MAHASRLQRKLRTAPSTLPSQHLAMVAPKRKAESNGVSALKDVDQTAGRSAKRQRKSDAAPDAVNTAKSPASKPQKAPAKSVFKDEEKAFPRGGASVLTPLEHKQIQIKANQDVLFEQAGGKKRSGEDDMSDAASDAGSEAAKKSKKRKSKKSKKTGAEEKENVIRVESLSYKRLVQGSLVLGQVSEITARDLVLALPNNLSGFVPLTAISPQFTAKLEKLLEEDEQEDKDDDDASDDMDDVDLESMFHVGQYLRACVTSTGDDPTSGSTKKRIELSIEPSLANRGMEKSSIVVNGTVQASVISNEDHGLIMDMGLDEPQLKGFLPKSEIGKGIEHAKIKEGTVFLCAVQKLNSDGRIITLSADHQKAGNVKKLPHIPEAPTIDAFLPGTAVDMLVTDTTTTTVTGKVMGMLDATADQFHSGAVAGLDMTEKHKIGARAKARIICTFPGSEPKKVGVSLLDHVLSLSHRTTSAAKSKEKKDPLAVLPVSSFVEEAKVTRVDPTVGLYLDLGVRGVPGFAHISRLSDDKIERLYPDSGLFKVGSTHRARIVGYGVMDGLFQVSLEKKILEQPFLRIQDVKVGQVVKGKVEKLIVDKKGAPAVLVKLSEGIVGLVSENHLADVRLQHPERKFREGASVTARVLSIDVEKRHIRLTLKKSLVNSDVKPWLDYAAISVGDKGPGTLVEVKSNGAKVRFYGNVGGWLPVAEMSEAFIGDATKHFQAGQVVNVRVVSIDSEARHMIVSCKDPSAIDGDKETRFQSINLGDIVSGTIIEKSAEMATVDLGFGVRGILRVGHLTDGSDKKDQATMGRLRVGGPLEDVVVIEKRHNLRNVILSNKPSLRKLAQAKKLITKFEDVEAGENAQGFVRRILPDKIFVEFGGGVVGLLFKSQLPDDQINLPDFGLRPDQSITARVSHVDAANGRFWLSLRSDAKTSKKVTTEATGEATVNAVDKNVKSTTDLAFGATTTVRVKSIKDTQLNVQVADNVPGRVSVAEIFNSWDEIKDKKHPLSQFKMKDTLTVKVLGLHDARNHRFLPITHRQGKVPTFELTAKKVNLKSQSDLLSLADITPGSTHIAFINNIADRHVWVNITANIRGRIALLDLSDDLSLLGNVEENFPIGSALKVRVKTVDVSTNRLELTATSADSAKALELKDLKEGLVLPARVTKIHDSSIVVQINENIAAPIYLEHLADDYDKANPKSFTLGDAVRVCVTDIDLEKKRLGLSARPSRVLSSSLPVKDPEITDIAQLKLHQVVRGFVKVIVDKGIFVRLGPHVDAFVKVAHLSDEYIKDWKKAFAVDQLVTGKIIAADAAKKSAQMTLKKSMVDGEYKELLQFSDMKVGQIVTAKVRHVQDYGVFIVVDNSRNVSGLCHVSQIADSRVENVKALYKEGDAVKAKVLEIDPEKRRISFTLKYSAISGEAADDEDDEMGSEEDVDEDEDEADASDISEMEVDYEDEEDEEEDDMRSVKSAESDEEMADADEDDDEEEGGVPLTESGGLKGVGFDWTGATLDVDDRKAADDSDSDEEKTKKKKKHKKAAIQEDRTGDLDAHGPQSVADYERLLLGQPNSAELWVRYMVFQRELNEIEKARQIARRALKMINPREDQARLDVWTALLHLENDFGSNDQIEETFKEGCLQNDSREMHERMIKIYISSGKLEKADNLYQSMTKNKSFTPTPSLWLSYASFLMSTLQPPSPSRARALLSRATQSVPESEHRYLTTKFAALEFKSPNGDPERGRTIFEGLVSTWPKKGDIWDVYVELEKSHGSEENVRALYERMCKGNMKARRAHVVFRHWREWEESVGNAKGVQRVRALEREWAEKKAEKKDEE</sequence>
<evidence type="ECO:0000313" key="13">
    <source>
        <dbReference type="EMBL" id="KAF2746136.1"/>
    </source>
</evidence>